<reference evidence="1" key="1">
    <citation type="journal article" date="2019" name="Sci. Rep.">
        <title>Draft genome of Tanacetum cinerariifolium, the natural source of mosquito coil.</title>
        <authorList>
            <person name="Yamashiro T."/>
            <person name="Shiraishi A."/>
            <person name="Satake H."/>
            <person name="Nakayama K."/>
        </authorList>
    </citation>
    <scope>NUCLEOTIDE SEQUENCE</scope>
</reference>
<gene>
    <name evidence="1" type="ORF">Tci_617572</name>
</gene>
<evidence type="ECO:0000313" key="1">
    <source>
        <dbReference type="EMBL" id="GFA45600.1"/>
    </source>
</evidence>
<name>A0A699JLQ1_TANCI</name>
<dbReference type="AlphaFoldDB" id="A0A699JLQ1"/>
<proteinExistence type="predicted"/>
<dbReference type="EMBL" id="BKCJ010427219">
    <property type="protein sequence ID" value="GFA45600.1"/>
    <property type="molecule type" value="Genomic_DNA"/>
</dbReference>
<accession>A0A699JLQ1</accession>
<organism evidence="1">
    <name type="scientific">Tanacetum cinerariifolium</name>
    <name type="common">Dalmatian daisy</name>
    <name type="synonym">Chrysanthemum cinerariifolium</name>
    <dbReference type="NCBI Taxonomy" id="118510"/>
    <lineage>
        <taxon>Eukaryota</taxon>
        <taxon>Viridiplantae</taxon>
        <taxon>Streptophyta</taxon>
        <taxon>Embryophyta</taxon>
        <taxon>Tracheophyta</taxon>
        <taxon>Spermatophyta</taxon>
        <taxon>Magnoliopsida</taxon>
        <taxon>eudicotyledons</taxon>
        <taxon>Gunneridae</taxon>
        <taxon>Pentapetalae</taxon>
        <taxon>asterids</taxon>
        <taxon>campanulids</taxon>
        <taxon>Asterales</taxon>
        <taxon>Asteraceae</taxon>
        <taxon>Asteroideae</taxon>
        <taxon>Anthemideae</taxon>
        <taxon>Anthemidinae</taxon>
        <taxon>Tanacetum</taxon>
    </lineage>
</organism>
<protein>
    <submittedName>
        <fullName evidence="1">Uncharacterized protein</fullName>
    </submittedName>
</protein>
<comment type="caution">
    <text evidence="1">The sequence shown here is derived from an EMBL/GenBank/DDBJ whole genome shotgun (WGS) entry which is preliminary data.</text>
</comment>
<sequence>MTPHHVDWTVLNTMGYAETIKEILEIKVSEMGGKEEVFSSEACRCVFDIKEPIYIELYHEFFSIFEFDEEVTGEELTTEKIIKFRLRGSLCNDGYFDANEYLIRISSEDQGCFSRSATHTIKSPFLRVSQKMIMYGLYQRTTGYDKRKGMGTQEGSQIVCRQSLDATTLRELIGPDGRLIAEDPSLSVLRFAIPRPPRPTLQDLSGMMGRMEIRQGVLEHMSRRQSYHSDQYYSVVLSTWLGVMECPWMETMHPHIMMSSSNSSVEMTQDGVW</sequence>